<dbReference type="Proteomes" id="UP000321947">
    <property type="component" value="Unassembled WGS sequence"/>
</dbReference>
<reference evidence="2 3" key="1">
    <citation type="submission" date="2019-08" db="EMBL/GenBank/DDBJ databases">
        <title>Draft genome sequences of two oriental melons (Cucumis melo L. var makuwa).</title>
        <authorList>
            <person name="Kwon S.-Y."/>
        </authorList>
    </citation>
    <scope>NUCLEOTIDE SEQUENCE [LARGE SCALE GENOMIC DNA]</scope>
    <source>
        <strain evidence="3">cv. Chang Bougi</strain>
        <tissue evidence="2">Leaf</tissue>
    </source>
</reference>
<sequence>MIPKKATSKSSTRSDTYPKLVTRKHSKEIIQEQGQDSVIAQSILKQLMESLKPGILIKENHLNDNSDFVS</sequence>
<name>A0A5D3DJV9_CUCMM</name>
<gene>
    <name evidence="2" type="ORF">E5676_scaffold1607G001150</name>
</gene>
<evidence type="ECO:0000313" key="2">
    <source>
        <dbReference type="EMBL" id="TYK23788.1"/>
    </source>
</evidence>
<proteinExistence type="predicted"/>
<comment type="caution">
    <text evidence="2">The sequence shown here is derived from an EMBL/GenBank/DDBJ whole genome shotgun (WGS) entry which is preliminary data.</text>
</comment>
<dbReference type="AlphaFoldDB" id="A0A5D3DJV9"/>
<organism evidence="2 3">
    <name type="scientific">Cucumis melo var. makuwa</name>
    <name type="common">Oriental melon</name>
    <dbReference type="NCBI Taxonomy" id="1194695"/>
    <lineage>
        <taxon>Eukaryota</taxon>
        <taxon>Viridiplantae</taxon>
        <taxon>Streptophyta</taxon>
        <taxon>Embryophyta</taxon>
        <taxon>Tracheophyta</taxon>
        <taxon>Spermatophyta</taxon>
        <taxon>Magnoliopsida</taxon>
        <taxon>eudicotyledons</taxon>
        <taxon>Gunneridae</taxon>
        <taxon>Pentapetalae</taxon>
        <taxon>rosids</taxon>
        <taxon>fabids</taxon>
        <taxon>Cucurbitales</taxon>
        <taxon>Cucurbitaceae</taxon>
        <taxon>Benincaseae</taxon>
        <taxon>Cucumis</taxon>
    </lineage>
</organism>
<dbReference type="EMBL" id="SSTD01004395">
    <property type="protein sequence ID" value="TYK23788.1"/>
    <property type="molecule type" value="Genomic_DNA"/>
</dbReference>
<evidence type="ECO:0000313" key="3">
    <source>
        <dbReference type="Proteomes" id="UP000321947"/>
    </source>
</evidence>
<accession>A0A5D3DJV9</accession>
<feature type="region of interest" description="Disordered" evidence="1">
    <location>
        <begin position="1"/>
        <end position="20"/>
    </location>
</feature>
<protein>
    <submittedName>
        <fullName evidence="2">Ty3-gypsy retrotransposon protein</fullName>
    </submittedName>
</protein>
<evidence type="ECO:0000256" key="1">
    <source>
        <dbReference type="SAM" id="MobiDB-lite"/>
    </source>
</evidence>